<evidence type="ECO:0000313" key="3">
    <source>
        <dbReference type="EMBL" id="KAG2599412.1"/>
    </source>
</evidence>
<feature type="region of interest" description="Disordered" evidence="1">
    <location>
        <begin position="1"/>
        <end position="54"/>
    </location>
</feature>
<keyword evidence="2" id="KW-0812">Transmembrane</keyword>
<evidence type="ECO:0000256" key="1">
    <source>
        <dbReference type="SAM" id="MobiDB-lite"/>
    </source>
</evidence>
<comment type="caution">
    <text evidence="3">The sequence shown here is derived from an EMBL/GenBank/DDBJ whole genome shotgun (WGS) entry which is preliminary data.</text>
</comment>
<protein>
    <submittedName>
        <fullName evidence="3">Uncharacterized protein</fullName>
    </submittedName>
</protein>
<feature type="compositionally biased region" description="Low complexity" evidence="1">
    <location>
        <begin position="1"/>
        <end position="22"/>
    </location>
</feature>
<dbReference type="Proteomes" id="UP000823388">
    <property type="component" value="Chromosome 5K"/>
</dbReference>
<name>A0A8T0SIX2_PANVG</name>
<accession>A0A8T0SIX2</accession>
<keyword evidence="4" id="KW-1185">Reference proteome</keyword>
<evidence type="ECO:0000256" key="2">
    <source>
        <dbReference type="SAM" id="Phobius"/>
    </source>
</evidence>
<dbReference type="PANTHER" id="PTHR35831">
    <property type="entry name" value="OS01G0642200 PROTEIN"/>
    <property type="match status" value="1"/>
</dbReference>
<keyword evidence="2" id="KW-0472">Membrane</keyword>
<keyword evidence="2" id="KW-1133">Transmembrane helix</keyword>
<gene>
    <name evidence="3" type="ORF">PVAP13_5KG454900</name>
</gene>
<dbReference type="AlphaFoldDB" id="A0A8T0SIX2"/>
<reference evidence="3" key="1">
    <citation type="submission" date="2020-05" db="EMBL/GenBank/DDBJ databases">
        <title>WGS assembly of Panicum virgatum.</title>
        <authorList>
            <person name="Lovell J.T."/>
            <person name="Jenkins J."/>
            <person name="Shu S."/>
            <person name="Juenger T.E."/>
            <person name="Schmutz J."/>
        </authorList>
    </citation>
    <scope>NUCLEOTIDE SEQUENCE</scope>
    <source>
        <strain evidence="3">AP13</strain>
    </source>
</reference>
<dbReference type="EMBL" id="CM029045">
    <property type="protein sequence ID" value="KAG2599412.1"/>
    <property type="molecule type" value="Genomic_DNA"/>
</dbReference>
<dbReference type="PANTHER" id="PTHR35831:SF2">
    <property type="entry name" value="OS01G0642200 PROTEIN"/>
    <property type="match status" value="1"/>
</dbReference>
<sequence length="120" mass="12679">MASMKAVKVAGAAAQAKEPAPKLSETATKPSAAKSGVKKAEQKPREPKKKVGKPASASLLLPLPVLFLFVTTYVLRVKPGEEQQAGGSQKVTMEAKRSTGACARGPPSCYYKFSLYLLLS</sequence>
<evidence type="ECO:0000313" key="4">
    <source>
        <dbReference type="Proteomes" id="UP000823388"/>
    </source>
</evidence>
<proteinExistence type="predicted"/>
<feature type="transmembrane region" description="Helical" evidence="2">
    <location>
        <begin position="55"/>
        <end position="75"/>
    </location>
</feature>
<organism evidence="3 4">
    <name type="scientific">Panicum virgatum</name>
    <name type="common">Blackwell switchgrass</name>
    <dbReference type="NCBI Taxonomy" id="38727"/>
    <lineage>
        <taxon>Eukaryota</taxon>
        <taxon>Viridiplantae</taxon>
        <taxon>Streptophyta</taxon>
        <taxon>Embryophyta</taxon>
        <taxon>Tracheophyta</taxon>
        <taxon>Spermatophyta</taxon>
        <taxon>Magnoliopsida</taxon>
        <taxon>Liliopsida</taxon>
        <taxon>Poales</taxon>
        <taxon>Poaceae</taxon>
        <taxon>PACMAD clade</taxon>
        <taxon>Panicoideae</taxon>
        <taxon>Panicodae</taxon>
        <taxon>Paniceae</taxon>
        <taxon>Panicinae</taxon>
        <taxon>Panicum</taxon>
        <taxon>Panicum sect. Hiantes</taxon>
    </lineage>
</organism>